<comment type="caution">
    <text evidence="2">The sequence shown here is derived from an EMBL/GenBank/DDBJ whole genome shotgun (WGS) entry which is preliminary data.</text>
</comment>
<evidence type="ECO:0000313" key="2">
    <source>
        <dbReference type="EMBL" id="KAF1044745.1"/>
    </source>
</evidence>
<dbReference type="Gene3D" id="2.40.10.120">
    <property type="match status" value="1"/>
</dbReference>
<evidence type="ECO:0008006" key="4">
    <source>
        <dbReference type="Google" id="ProtNLM"/>
    </source>
</evidence>
<gene>
    <name evidence="2" type="ORF">GAK35_01638</name>
</gene>
<dbReference type="AlphaFoldDB" id="A0A7V8FXY0"/>
<dbReference type="Proteomes" id="UP000462435">
    <property type="component" value="Unassembled WGS sequence"/>
</dbReference>
<dbReference type="InterPro" id="IPR009003">
    <property type="entry name" value="Peptidase_S1_PA"/>
</dbReference>
<reference evidence="3" key="1">
    <citation type="journal article" date="2020" name="MBio">
        <title>Horizontal gene transfer to a defensive symbiont with a reduced genome amongst a multipartite beetle microbiome.</title>
        <authorList>
            <person name="Waterworth S.C."/>
            <person name="Florez L.V."/>
            <person name="Rees E.R."/>
            <person name="Hertweck C."/>
            <person name="Kaltenpoth M."/>
            <person name="Kwan J.C."/>
        </authorList>
    </citation>
    <scope>NUCLEOTIDE SEQUENCE [LARGE SCALE GENOMIC DNA]</scope>
</reference>
<name>A0A7V8FXY0_9BURK</name>
<evidence type="ECO:0000256" key="1">
    <source>
        <dbReference type="SAM" id="SignalP"/>
    </source>
</evidence>
<proteinExistence type="predicted"/>
<dbReference type="Pfam" id="PF13365">
    <property type="entry name" value="Trypsin_2"/>
    <property type="match status" value="1"/>
</dbReference>
<protein>
    <recommendedName>
        <fullName evidence="4">Trypsin-like peptidase domain-containing protein</fullName>
    </recommendedName>
</protein>
<feature type="chain" id="PRO_5031194866" description="Trypsin-like peptidase domain-containing protein" evidence="1">
    <location>
        <begin position="26"/>
        <end position="241"/>
    </location>
</feature>
<sequence>MSRCAMLALSLQAAWWPLAPVASYAAAPAPAVQASGVFINMRGDVLTARHAVSDCPSLFVVKNGQVAPATVLAISNEADVAVLRTSLKPLLSATFSELPAPADHSIAVFSEAYAELQRLPDRARLLGNALTVPGQPGSLQMVSGAKPGTSGSAVLDGGGLLLGIVVERVAAGSGGGVELSAAHHAERAGMATLVRAVPAEGIKQFLQQAAVPYAESRQAQIGPLQSPASRASTLAVGIVCG</sequence>
<accession>A0A7V8FXY0</accession>
<dbReference type="SUPFAM" id="SSF50494">
    <property type="entry name" value="Trypsin-like serine proteases"/>
    <property type="match status" value="1"/>
</dbReference>
<evidence type="ECO:0000313" key="3">
    <source>
        <dbReference type="Proteomes" id="UP000462435"/>
    </source>
</evidence>
<dbReference type="EMBL" id="WNDX01000039">
    <property type="protein sequence ID" value="KAF1044745.1"/>
    <property type="molecule type" value="Genomic_DNA"/>
</dbReference>
<keyword evidence="1" id="KW-0732">Signal</keyword>
<organism evidence="2 3">
    <name type="scientific">Herbaspirillum frisingense</name>
    <dbReference type="NCBI Taxonomy" id="92645"/>
    <lineage>
        <taxon>Bacteria</taxon>
        <taxon>Pseudomonadati</taxon>
        <taxon>Pseudomonadota</taxon>
        <taxon>Betaproteobacteria</taxon>
        <taxon>Burkholderiales</taxon>
        <taxon>Oxalobacteraceae</taxon>
        <taxon>Herbaspirillum</taxon>
    </lineage>
</organism>
<feature type="signal peptide" evidence="1">
    <location>
        <begin position="1"/>
        <end position="25"/>
    </location>
</feature>